<dbReference type="Proteomes" id="UP000002729">
    <property type="component" value="Unassembled WGS sequence"/>
</dbReference>
<name>F0YHY9_AURAN</name>
<evidence type="ECO:0000256" key="2">
    <source>
        <dbReference type="ARBA" id="ARBA00022771"/>
    </source>
</evidence>
<dbReference type="RefSeq" id="XP_009039983.1">
    <property type="nucleotide sequence ID" value="XM_009041735.1"/>
</dbReference>
<dbReference type="PROSITE" id="PS01360">
    <property type="entry name" value="ZF_MYND_1"/>
    <property type="match status" value="1"/>
</dbReference>
<keyword evidence="7" id="KW-1185">Reference proteome</keyword>
<evidence type="ECO:0000313" key="6">
    <source>
        <dbReference type="EMBL" id="EGB05335.1"/>
    </source>
</evidence>
<accession>F0YHY9</accession>
<keyword evidence="2 4" id="KW-0863">Zinc-finger</keyword>
<evidence type="ECO:0000256" key="3">
    <source>
        <dbReference type="ARBA" id="ARBA00022833"/>
    </source>
</evidence>
<keyword evidence="1" id="KW-0479">Metal-binding</keyword>
<evidence type="ECO:0000256" key="1">
    <source>
        <dbReference type="ARBA" id="ARBA00022723"/>
    </source>
</evidence>
<organism evidence="7">
    <name type="scientific">Aureococcus anophagefferens</name>
    <name type="common">Harmful bloom alga</name>
    <dbReference type="NCBI Taxonomy" id="44056"/>
    <lineage>
        <taxon>Eukaryota</taxon>
        <taxon>Sar</taxon>
        <taxon>Stramenopiles</taxon>
        <taxon>Ochrophyta</taxon>
        <taxon>Pelagophyceae</taxon>
        <taxon>Pelagomonadales</taxon>
        <taxon>Pelagomonadaceae</taxon>
        <taxon>Aureococcus</taxon>
    </lineage>
</organism>
<evidence type="ECO:0000259" key="5">
    <source>
        <dbReference type="PROSITE" id="PS50865"/>
    </source>
</evidence>
<dbReference type="OrthoDB" id="57654at2759"/>
<dbReference type="KEGG" id="aaf:AURANDRAFT_66543"/>
<dbReference type="SUPFAM" id="SSF144232">
    <property type="entry name" value="HIT/MYND zinc finger-like"/>
    <property type="match status" value="1"/>
</dbReference>
<dbReference type="GO" id="GO:0008270">
    <property type="term" value="F:zinc ion binding"/>
    <property type="evidence" value="ECO:0007669"/>
    <property type="project" value="UniProtKB-KW"/>
</dbReference>
<dbReference type="PROSITE" id="PS50865">
    <property type="entry name" value="ZF_MYND_2"/>
    <property type="match status" value="1"/>
</dbReference>
<sequence>MFPAENFVFRDDDDVKRCAACGREAARLVCTRCRAVRYCDGDCQRRAWKAHKASCPTRDQRVESILDSGSLAVDRSVVELALDLCGERPHCARFLAAVLSKPDFLTTYDDEELCAALRLLWGAKLSPADFRRLCAVDPAVAKRLNAMRAQDDADDAALLRRIAPVQASCKRIYELLTVRKRGDPEPMGCVQVLKHTAPDRVHKTNRELLDFVYLRTAPEPVAGGPAFVFKSLSAEPVRLWKAERDALLYDKFKSTRRKHAPHHNIADFLALVEELCTPPYAPNMGVPKPKHAAANRALLEDRLPLLVKSTFIDLARAMGNEDFYGIPDAVLRDDPDAAIKAIKCRNSIAKGFPHQSEFDAWIAKPGAWLPKDMCLDRTVR</sequence>
<gene>
    <name evidence="6" type="ORF">AURANDRAFT_66543</name>
</gene>
<evidence type="ECO:0000313" key="7">
    <source>
        <dbReference type="Proteomes" id="UP000002729"/>
    </source>
</evidence>
<keyword evidence="3" id="KW-0862">Zinc</keyword>
<dbReference type="EMBL" id="GL833142">
    <property type="protein sequence ID" value="EGB05335.1"/>
    <property type="molecule type" value="Genomic_DNA"/>
</dbReference>
<dbReference type="AlphaFoldDB" id="F0YHY9"/>
<dbReference type="Pfam" id="PF01753">
    <property type="entry name" value="zf-MYND"/>
    <property type="match status" value="1"/>
</dbReference>
<dbReference type="GeneID" id="20225851"/>
<reference evidence="6 7" key="1">
    <citation type="journal article" date="2011" name="Proc. Natl. Acad. Sci. U.S.A.">
        <title>Niche of harmful alga Aureococcus anophagefferens revealed through ecogenomics.</title>
        <authorList>
            <person name="Gobler C.J."/>
            <person name="Berry D.L."/>
            <person name="Dyhrman S.T."/>
            <person name="Wilhelm S.W."/>
            <person name="Salamov A."/>
            <person name="Lobanov A.V."/>
            <person name="Zhang Y."/>
            <person name="Collier J.L."/>
            <person name="Wurch L.L."/>
            <person name="Kustka A.B."/>
            <person name="Dill B.D."/>
            <person name="Shah M."/>
            <person name="VerBerkmoes N.C."/>
            <person name="Kuo A."/>
            <person name="Terry A."/>
            <person name="Pangilinan J."/>
            <person name="Lindquist E.A."/>
            <person name="Lucas S."/>
            <person name="Paulsen I.T."/>
            <person name="Hattenrath-Lehmann T.K."/>
            <person name="Talmage S.C."/>
            <person name="Walker E.A."/>
            <person name="Koch F."/>
            <person name="Burson A.M."/>
            <person name="Marcoval M.A."/>
            <person name="Tang Y.Z."/>
            <person name="Lecleir G.R."/>
            <person name="Coyne K.J."/>
            <person name="Berg G.M."/>
            <person name="Bertrand E.M."/>
            <person name="Saito M.A."/>
            <person name="Gladyshev V.N."/>
            <person name="Grigoriev I.V."/>
        </authorList>
    </citation>
    <scope>NUCLEOTIDE SEQUENCE [LARGE SCALE GENOMIC DNA]</scope>
    <source>
        <strain evidence="7">CCMP 1984</strain>
    </source>
</reference>
<feature type="domain" description="MYND-type" evidence="5">
    <location>
        <begin position="18"/>
        <end position="55"/>
    </location>
</feature>
<evidence type="ECO:0000256" key="4">
    <source>
        <dbReference type="PROSITE-ProRule" id="PRU00134"/>
    </source>
</evidence>
<protein>
    <recommendedName>
        <fullName evidence="5">MYND-type domain-containing protein</fullName>
    </recommendedName>
</protein>
<dbReference type="InParanoid" id="F0YHY9"/>
<dbReference type="Gene3D" id="6.10.140.2220">
    <property type="match status" value="1"/>
</dbReference>
<proteinExistence type="predicted"/>
<dbReference type="InterPro" id="IPR002893">
    <property type="entry name" value="Znf_MYND"/>
</dbReference>